<keyword evidence="1" id="KW-0472">Membrane</keyword>
<feature type="transmembrane region" description="Helical" evidence="1">
    <location>
        <begin position="42"/>
        <end position="64"/>
    </location>
</feature>
<keyword evidence="1" id="KW-1133">Transmembrane helix</keyword>
<dbReference type="Proteomes" id="UP000006054">
    <property type="component" value="Chromosome"/>
</dbReference>
<accession>I4AGE0</accession>
<dbReference type="HOGENOM" id="CLU_1376740_0_0_10"/>
<keyword evidence="3" id="KW-1185">Reference proteome</keyword>
<reference evidence="3" key="1">
    <citation type="submission" date="2012-06" db="EMBL/GenBank/DDBJ databases">
        <title>The complete genome of Flexibacter litoralis DSM 6794.</title>
        <authorList>
            <person name="Lucas S."/>
            <person name="Copeland A."/>
            <person name="Lapidus A."/>
            <person name="Glavina del Rio T."/>
            <person name="Dalin E."/>
            <person name="Tice H."/>
            <person name="Bruce D."/>
            <person name="Goodwin L."/>
            <person name="Pitluck S."/>
            <person name="Peters L."/>
            <person name="Ovchinnikova G."/>
            <person name="Lu M."/>
            <person name="Kyrpides N."/>
            <person name="Mavromatis K."/>
            <person name="Ivanova N."/>
            <person name="Brettin T."/>
            <person name="Detter J.C."/>
            <person name="Han C."/>
            <person name="Larimer F."/>
            <person name="Land M."/>
            <person name="Hauser L."/>
            <person name="Markowitz V."/>
            <person name="Cheng J.-F."/>
            <person name="Hugenholtz P."/>
            <person name="Woyke T."/>
            <person name="Wu D."/>
            <person name="Spring S."/>
            <person name="Lang E."/>
            <person name="Kopitz M."/>
            <person name="Brambilla E."/>
            <person name="Klenk H.-P."/>
            <person name="Eisen J.A."/>
        </authorList>
    </citation>
    <scope>NUCLEOTIDE SEQUENCE [LARGE SCALE GENOMIC DNA]</scope>
    <source>
        <strain evidence="3">ATCC 23117 / DSM 6794 / NBRC 15988 / NCIMB 1366 / Sio-4</strain>
    </source>
</reference>
<dbReference type="AlphaFoldDB" id="I4AGE0"/>
<dbReference type="EMBL" id="CP003345">
    <property type="protein sequence ID" value="AFM03025.1"/>
    <property type="molecule type" value="Genomic_DNA"/>
</dbReference>
<evidence type="ECO:0000256" key="1">
    <source>
        <dbReference type="SAM" id="Phobius"/>
    </source>
</evidence>
<keyword evidence="1" id="KW-0812">Transmembrane</keyword>
<dbReference type="KEGG" id="fli:Fleli_0558"/>
<dbReference type="eggNOG" id="ENOG5034BBZ">
    <property type="taxonomic scope" value="Bacteria"/>
</dbReference>
<protein>
    <submittedName>
        <fullName evidence="2">Uncharacterized protein</fullName>
    </submittedName>
</protein>
<name>I4AGE0_BERLS</name>
<evidence type="ECO:0000313" key="2">
    <source>
        <dbReference type="EMBL" id="AFM03025.1"/>
    </source>
</evidence>
<dbReference type="OrthoDB" id="979572at2"/>
<dbReference type="STRING" id="880071.Fleli_0558"/>
<gene>
    <name evidence="2" type="ordered locus">Fleli_0558</name>
</gene>
<organism evidence="2 3">
    <name type="scientific">Bernardetia litoralis (strain ATCC 23117 / DSM 6794 / NBRC 15988 / NCIMB 1366 / Fx l1 / Sio-4)</name>
    <name type="common">Flexibacter litoralis</name>
    <dbReference type="NCBI Taxonomy" id="880071"/>
    <lineage>
        <taxon>Bacteria</taxon>
        <taxon>Pseudomonadati</taxon>
        <taxon>Bacteroidota</taxon>
        <taxon>Cytophagia</taxon>
        <taxon>Cytophagales</taxon>
        <taxon>Bernardetiaceae</taxon>
        <taxon>Bernardetia</taxon>
    </lineage>
</organism>
<proteinExistence type="predicted"/>
<sequence length="203" mass="23595">MLNEGELSILLQNQSVREPLDSLRSDFFSAYTDIRPLDEKDFFALTLLAPSIAIALANGSISLFEELSLTKKARMLSRQEESFRTNDPLLAALKQLTKDFKRWENGFYDAIKTAMYSSLRKNELLWQHLHEEKSVSHVWKNDALNAPYILVKFLVLLFLEEEKITITPLLSQIEYKKLLEIGEKLELTKFPIFKSFCEVFDVR</sequence>
<dbReference type="RefSeq" id="WP_014796485.1">
    <property type="nucleotide sequence ID" value="NC_018018.1"/>
</dbReference>
<evidence type="ECO:0000313" key="3">
    <source>
        <dbReference type="Proteomes" id="UP000006054"/>
    </source>
</evidence>